<dbReference type="PIRSF" id="PIRSF000103">
    <property type="entry name" value="HIBADH"/>
    <property type="match status" value="1"/>
</dbReference>
<protein>
    <submittedName>
        <fullName evidence="6">6-phosphogluconate dehydrogenase NAD-binding protein</fullName>
    </submittedName>
</protein>
<dbReference type="RefSeq" id="WP_048850088.1">
    <property type="nucleotide sequence ID" value="NZ_BALE01000039.1"/>
</dbReference>
<dbReference type="Gene3D" id="1.10.1040.10">
    <property type="entry name" value="N-(1-d-carboxylethyl)-l-norvaline Dehydrogenase, domain 2"/>
    <property type="match status" value="1"/>
</dbReference>
<reference evidence="6 7" key="1">
    <citation type="submission" date="2012-10" db="EMBL/GenBank/DDBJ databases">
        <title>Genome sequencing of Tanticharoenia sakaeratensis NBRC 103193.</title>
        <authorList>
            <person name="Azuma Y."/>
            <person name="Hadano H."/>
            <person name="Hirakawa H."/>
            <person name="Matsushita K."/>
        </authorList>
    </citation>
    <scope>NUCLEOTIDE SEQUENCE [LARGE SCALE GENOMIC DNA]</scope>
    <source>
        <strain evidence="6 7">NBRC 103193</strain>
    </source>
</reference>
<dbReference type="InterPro" id="IPR029154">
    <property type="entry name" value="HIBADH-like_NADP-bd"/>
</dbReference>
<dbReference type="SUPFAM" id="SSF48179">
    <property type="entry name" value="6-phosphogluconate dehydrogenase C-terminal domain-like"/>
    <property type="match status" value="1"/>
</dbReference>
<evidence type="ECO:0000259" key="4">
    <source>
        <dbReference type="Pfam" id="PF03446"/>
    </source>
</evidence>
<evidence type="ECO:0000313" key="6">
    <source>
        <dbReference type="EMBL" id="GAN55159.1"/>
    </source>
</evidence>
<dbReference type="InterPro" id="IPR002204">
    <property type="entry name" value="3-OH-isobutyrate_DH-rel_CS"/>
</dbReference>
<dbReference type="Gene3D" id="3.40.50.720">
    <property type="entry name" value="NAD(P)-binding Rossmann-like Domain"/>
    <property type="match status" value="1"/>
</dbReference>
<keyword evidence="7" id="KW-1185">Reference proteome</keyword>
<dbReference type="GO" id="GO:0051287">
    <property type="term" value="F:NAD binding"/>
    <property type="evidence" value="ECO:0007669"/>
    <property type="project" value="InterPro"/>
</dbReference>
<evidence type="ECO:0000259" key="5">
    <source>
        <dbReference type="Pfam" id="PF14833"/>
    </source>
</evidence>
<dbReference type="PANTHER" id="PTHR43580:SF2">
    <property type="entry name" value="CYTOKINE-LIKE NUCLEAR FACTOR N-PAC"/>
    <property type="match status" value="1"/>
</dbReference>
<evidence type="ECO:0000256" key="2">
    <source>
        <dbReference type="ARBA" id="ARBA00023027"/>
    </source>
</evidence>
<dbReference type="GO" id="GO:0016491">
    <property type="term" value="F:oxidoreductase activity"/>
    <property type="evidence" value="ECO:0007669"/>
    <property type="project" value="UniProtKB-KW"/>
</dbReference>
<name>A0A0D6MN93_9PROT</name>
<evidence type="ECO:0000256" key="1">
    <source>
        <dbReference type="ARBA" id="ARBA00023002"/>
    </source>
</evidence>
<dbReference type="InterPro" id="IPR036291">
    <property type="entry name" value="NAD(P)-bd_dom_sf"/>
</dbReference>
<dbReference type="STRING" id="1231623.Tasa_039_003"/>
<dbReference type="Pfam" id="PF14833">
    <property type="entry name" value="NAD_binding_11"/>
    <property type="match status" value="1"/>
</dbReference>
<dbReference type="EMBL" id="BALE01000039">
    <property type="protein sequence ID" value="GAN55159.1"/>
    <property type="molecule type" value="Genomic_DNA"/>
</dbReference>
<dbReference type="SUPFAM" id="SSF51735">
    <property type="entry name" value="NAD(P)-binding Rossmann-fold domains"/>
    <property type="match status" value="1"/>
</dbReference>
<gene>
    <name evidence="6" type="ORF">Tasa_039_003</name>
</gene>
<dbReference type="InterPro" id="IPR013328">
    <property type="entry name" value="6PGD_dom2"/>
</dbReference>
<dbReference type="AlphaFoldDB" id="A0A0D6MN93"/>
<dbReference type="OrthoDB" id="9812907at2"/>
<dbReference type="PANTHER" id="PTHR43580">
    <property type="entry name" value="OXIDOREDUCTASE GLYR1-RELATED"/>
    <property type="match status" value="1"/>
</dbReference>
<feature type="active site" evidence="3">
    <location>
        <position position="164"/>
    </location>
</feature>
<dbReference type="InterPro" id="IPR006115">
    <property type="entry name" value="6PGDH_NADP-bd"/>
</dbReference>
<evidence type="ECO:0000313" key="7">
    <source>
        <dbReference type="Proteomes" id="UP000032679"/>
    </source>
</evidence>
<dbReference type="GO" id="GO:0016054">
    <property type="term" value="P:organic acid catabolic process"/>
    <property type="evidence" value="ECO:0007669"/>
    <property type="project" value="UniProtKB-ARBA"/>
</dbReference>
<feature type="domain" description="6-phosphogluconate dehydrogenase NADP-binding" evidence="4">
    <location>
        <begin position="2"/>
        <end position="151"/>
    </location>
</feature>
<comment type="caution">
    <text evidence="6">The sequence shown here is derived from an EMBL/GenBank/DDBJ whole genome shotgun (WGS) entry which is preliminary data.</text>
</comment>
<sequence>MKIAFIGLGAMGRAMATNLVRNGHDVSAWTRSGRTLADVTALQTPGEAFEGDVVLTILSDDAAIRSVIVDPDLLSHAAQGVIHVVMSTISVAFSRELTALHTQAGVAFVASPVLGRPDVAADGELQILAGGDPAHLARLASVFEVLGKRTWSLGDEPSGAHAAKIACNMMIAMAIEAMAEAVVLTEANGVAREAFFELILNTLFGSRSYQVYSKNIASRVYEPGFRATLGLKDLRLATEAGAATGRELPMLAAIFGRMGEAIAAGHEEKDWSILAAQTLGEADKNS</sequence>
<dbReference type="GO" id="GO:0050661">
    <property type="term" value="F:NADP binding"/>
    <property type="evidence" value="ECO:0007669"/>
    <property type="project" value="InterPro"/>
</dbReference>
<organism evidence="6 7">
    <name type="scientific">Tanticharoenia sakaeratensis NBRC 103193</name>
    <dbReference type="NCBI Taxonomy" id="1231623"/>
    <lineage>
        <taxon>Bacteria</taxon>
        <taxon>Pseudomonadati</taxon>
        <taxon>Pseudomonadota</taxon>
        <taxon>Alphaproteobacteria</taxon>
        <taxon>Acetobacterales</taxon>
        <taxon>Acetobacteraceae</taxon>
        <taxon>Tanticharoenia</taxon>
    </lineage>
</organism>
<dbReference type="Proteomes" id="UP000032679">
    <property type="component" value="Unassembled WGS sequence"/>
</dbReference>
<accession>A0A0D6MN93</accession>
<dbReference type="Pfam" id="PF03446">
    <property type="entry name" value="NAD_binding_2"/>
    <property type="match status" value="1"/>
</dbReference>
<proteinExistence type="predicted"/>
<keyword evidence="2" id="KW-0520">NAD</keyword>
<dbReference type="PROSITE" id="PS00895">
    <property type="entry name" value="3_HYDROXYISOBUT_DH"/>
    <property type="match status" value="1"/>
</dbReference>
<feature type="domain" description="3-hydroxyisobutyrate dehydrogenase-like NAD-binding" evidence="5">
    <location>
        <begin position="160"/>
        <end position="274"/>
    </location>
</feature>
<dbReference type="InterPro" id="IPR015815">
    <property type="entry name" value="HIBADH-related"/>
</dbReference>
<dbReference type="InterPro" id="IPR008927">
    <property type="entry name" value="6-PGluconate_DH-like_C_sf"/>
</dbReference>
<keyword evidence="1" id="KW-0560">Oxidoreductase</keyword>
<evidence type="ECO:0000256" key="3">
    <source>
        <dbReference type="PIRSR" id="PIRSR000103-1"/>
    </source>
</evidence>
<dbReference type="InterPro" id="IPR051265">
    <property type="entry name" value="HIBADH-related_NP60_sf"/>
</dbReference>